<dbReference type="RefSeq" id="WP_012063738.1">
    <property type="nucleotide sequence ID" value="NC_009633.1"/>
</dbReference>
<name>A6TRE6_ALKMQ</name>
<dbReference type="EMBL" id="CP000724">
    <property type="protein sequence ID" value="ABR48764.1"/>
    <property type="molecule type" value="Genomic_DNA"/>
</dbReference>
<dbReference type="STRING" id="293826.Amet_2612"/>
<reference evidence="3" key="1">
    <citation type="journal article" date="2016" name="Genome Announc.">
        <title>Complete genome sequence of Alkaliphilus metalliredigens strain QYMF, an alkaliphilic and metal-reducing bacterium isolated from borax-contaminated leachate ponds.</title>
        <authorList>
            <person name="Hwang C."/>
            <person name="Copeland A."/>
            <person name="Lucas S."/>
            <person name="Lapidus A."/>
            <person name="Barry K."/>
            <person name="Detter J.C."/>
            <person name="Glavina Del Rio T."/>
            <person name="Hammon N."/>
            <person name="Israni S."/>
            <person name="Dalin E."/>
            <person name="Tice H."/>
            <person name="Pitluck S."/>
            <person name="Chertkov O."/>
            <person name="Brettin T."/>
            <person name="Bruce D."/>
            <person name="Han C."/>
            <person name="Schmutz J."/>
            <person name="Larimer F."/>
            <person name="Land M.L."/>
            <person name="Hauser L."/>
            <person name="Kyrpides N."/>
            <person name="Mikhailova N."/>
            <person name="Ye Q."/>
            <person name="Zhou J."/>
            <person name="Richardson P."/>
            <person name="Fields M.W."/>
        </authorList>
    </citation>
    <scope>NUCLEOTIDE SEQUENCE [LARGE SCALE GENOMIC DNA]</scope>
    <source>
        <strain evidence="3">QYMF</strain>
    </source>
</reference>
<dbReference type="InterPro" id="IPR010982">
    <property type="entry name" value="Lambda_DNA-bd_dom_sf"/>
</dbReference>
<dbReference type="InterPro" id="IPR001387">
    <property type="entry name" value="Cro/C1-type_HTH"/>
</dbReference>
<evidence type="ECO:0000259" key="1">
    <source>
        <dbReference type="PROSITE" id="PS50943"/>
    </source>
</evidence>
<keyword evidence="3" id="KW-1185">Reference proteome</keyword>
<sequence>MYEKLRNIRNEKSITALEMANMLGLKTPAAYYKKETGTIKFSLEEAEKIAKFLGLPIEEIFFKTEVSETATTEG</sequence>
<feature type="domain" description="HTH cro/C1-type" evidence="1">
    <location>
        <begin position="5"/>
        <end position="60"/>
    </location>
</feature>
<dbReference type="GO" id="GO:0003677">
    <property type="term" value="F:DNA binding"/>
    <property type="evidence" value="ECO:0007669"/>
    <property type="project" value="InterPro"/>
</dbReference>
<dbReference type="HOGENOM" id="CLU_066192_44_5_9"/>
<protein>
    <submittedName>
        <fullName evidence="2">Transcriptional regulator, XRE family</fullName>
    </submittedName>
</protein>
<dbReference type="KEGG" id="amt:Amet_2612"/>
<gene>
    <name evidence="2" type="ordered locus">Amet_2612</name>
</gene>
<dbReference type="Pfam" id="PF01381">
    <property type="entry name" value="HTH_3"/>
    <property type="match status" value="1"/>
</dbReference>
<dbReference type="Gene3D" id="1.10.260.40">
    <property type="entry name" value="lambda repressor-like DNA-binding domains"/>
    <property type="match status" value="1"/>
</dbReference>
<dbReference type="eggNOG" id="COG1476">
    <property type="taxonomic scope" value="Bacteria"/>
</dbReference>
<evidence type="ECO:0000313" key="3">
    <source>
        <dbReference type="Proteomes" id="UP000001572"/>
    </source>
</evidence>
<evidence type="ECO:0000313" key="2">
    <source>
        <dbReference type="EMBL" id="ABR48764.1"/>
    </source>
</evidence>
<accession>A6TRE6</accession>
<dbReference type="SUPFAM" id="SSF47413">
    <property type="entry name" value="lambda repressor-like DNA-binding domains"/>
    <property type="match status" value="1"/>
</dbReference>
<dbReference type="AlphaFoldDB" id="A6TRE6"/>
<dbReference type="SMART" id="SM00530">
    <property type="entry name" value="HTH_XRE"/>
    <property type="match status" value="1"/>
</dbReference>
<organism evidence="2 3">
    <name type="scientific">Alkaliphilus metalliredigens (strain QYMF)</name>
    <dbReference type="NCBI Taxonomy" id="293826"/>
    <lineage>
        <taxon>Bacteria</taxon>
        <taxon>Bacillati</taxon>
        <taxon>Bacillota</taxon>
        <taxon>Clostridia</taxon>
        <taxon>Peptostreptococcales</taxon>
        <taxon>Natronincolaceae</taxon>
        <taxon>Alkaliphilus</taxon>
    </lineage>
</organism>
<dbReference type="CDD" id="cd00093">
    <property type="entry name" value="HTH_XRE"/>
    <property type="match status" value="1"/>
</dbReference>
<dbReference type="Proteomes" id="UP000001572">
    <property type="component" value="Chromosome"/>
</dbReference>
<dbReference type="PROSITE" id="PS50943">
    <property type="entry name" value="HTH_CROC1"/>
    <property type="match status" value="1"/>
</dbReference>
<dbReference type="OrthoDB" id="48775at2"/>
<proteinExistence type="predicted"/>